<feature type="region of interest" description="Disordered" evidence="1">
    <location>
        <begin position="257"/>
        <end position="371"/>
    </location>
</feature>
<gene>
    <name evidence="2" type="ORF">ENSA7_51160</name>
</gene>
<reference evidence="2 3" key="1">
    <citation type="submission" date="2018-03" db="EMBL/GenBank/DDBJ databases">
        <title>Draft Genome Sequences of the Obligatory Marine Myxobacteria Enhygromyxa salina SWB007.</title>
        <authorList>
            <person name="Poehlein A."/>
            <person name="Moghaddam J.A."/>
            <person name="Harms H."/>
            <person name="Alanjari M."/>
            <person name="Koenig G.M."/>
            <person name="Daniel R."/>
            <person name="Schaeberle T.F."/>
        </authorList>
    </citation>
    <scope>NUCLEOTIDE SEQUENCE [LARGE SCALE GENOMIC DNA]</scope>
    <source>
        <strain evidence="2 3">SWB007</strain>
    </source>
</reference>
<organism evidence="2 3">
    <name type="scientific">Enhygromyxa salina</name>
    <dbReference type="NCBI Taxonomy" id="215803"/>
    <lineage>
        <taxon>Bacteria</taxon>
        <taxon>Pseudomonadati</taxon>
        <taxon>Myxococcota</taxon>
        <taxon>Polyangia</taxon>
        <taxon>Nannocystales</taxon>
        <taxon>Nannocystaceae</taxon>
        <taxon>Enhygromyxa</taxon>
    </lineage>
</organism>
<comment type="caution">
    <text evidence="2">The sequence shown here is derived from an EMBL/GenBank/DDBJ whole genome shotgun (WGS) entry which is preliminary data.</text>
</comment>
<evidence type="ECO:0000256" key="1">
    <source>
        <dbReference type="SAM" id="MobiDB-lite"/>
    </source>
</evidence>
<dbReference type="EMBL" id="PVNL01000103">
    <property type="protein sequence ID" value="PRQ04454.1"/>
    <property type="molecule type" value="Genomic_DNA"/>
</dbReference>
<dbReference type="Proteomes" id="UP000238823">
    <property type="component" value="Unassembled WGS sequence"/>
</dbReference>
<accession>A0A2S9YH74</accession>
<feature type="compositionally biased region" description="Basic and acidic residues" evidence="1">
    <location>
        <begin position="539"/>
        <end position="560"/>
    </location>
</feature>
<dbReference type="AlphaFoldDB" id="A0A2S9YH74"/>
<feature type="compositionally biased region" description="Low complexity" evidence="1">
    <location>
        <begin position="261"/>
        <end position="271"/>
    </location>
</feature>
<evidence type="ECO:0000313" key="3">
    <source>
        <dbReference type="Proteomes" id="UP000238823"/>
    </source>
</evidence>
<name>A0A2S9YH74_9BACT</name>
<feature type="compositionally biased region" description="Polar residues" evidence="1">
    <location>
        <begin position="562"/>
        <end position="579"/>
    </location>
</feature>
<evidence type="ECO:0000313" key="2">
    <source>
        <dbReference type="EMBL" id="PRQ04454.1"/>
    </source>
</evidence>
<feature type="compositionally biased region" description="Basic and acidic residues" evidence="1">
    <location>
        <begin position="35"/>
        <end position="57"/>
    </location>
</feature>
<sequence>MEERRGVLERSLAARQSGLDGGAPETDTGQMADTPTKEPKAEVEDAARGGKGPERERRRSGRNGKKSDRDRPGGNRGGGDRDRRDSRGPRRDAGGRGGGFRDQRNEAPLTAGLFAGVADREMPCRIAGCDKTWTWFGTQQIRSLGKPEPKRMCAEHLAQLEGIEDRAMPCRNNYCTNTWLWSRGAQLYQRERQEKLKPPHRLCDACFEEEKTTEDTQLECKIPECRNTWLWPRQAQLRHRAWVRRLQAKIEAEEAEDDAADAAAADAAAAAAKRDEPAEPASEPPESEIATVADVPADVPADTPADAPSASAEPSEAAAGGEAEVASAEPSDPASSTEASEPASEAVAAESEPKPSKKRKRKRRRKRKINDGPPEKLCERCFERMGHLEPIAIPCKVHGCTSTWSWEREGQLRAWAALDAQEHVTELPQPPRRMCNGCFEFVRGRGDREVACGRPDCEKTWTYKTGAQLQDFLAGRTQDPIRLCEDCSRSQFVISSTRGAPVPAGAEVMPCQVAGCTGSWVYAPGMSLSSADPDADEPPTDRMCDDCRTQRGAQARDPRRMQASTDSSEPSSEVDQTNGEAAETAEAEPDPASSDGSAD</sequence>
<feature type="compositionally biased region" description="Basic and acidic residues" evidence="1">
    <location>
        <begin position="65"/>
        <end position="105"/>
    </location>
</feature>
<feature type="compositionally biased region" description="Basic residues" evidence="1">
    <location>
        <begin position="356"/>
        <end position="368"/>
    </location>
</feature>
<protein>
    <submittedName>
        <fullName evidence="2">Uncharacterized protein</fullName>
    </submittedName>
</protein>
<proteinExistence type="predicted"/>
<feature type="compositionally biased region" description="Low complexity" evidence="1">
    <location>
        <begin position="287"/>
        <end position="350"/>
    </location>
</feature>
<feature type="region of interest" description="Disordered" evidence="1">
    <location>
        <begin position="1"/>
        <end position="107"/>
    </location>
</feature>
<feature type="region of interest" description="Disordered" evidence="1">
    <location>
        <begin position="529"/>
        <end position="599"/>
    </location>
</feature>